<protein>
    <submittedName>
        <fullName evidence="3">dTDP-glucose 4,6-dehydratase</fullName>
        <ecNumber evidence="3">4.2.1.46</ecNumber>
    </submittedName>
</protein>
<dbReference type="SUPFAM" id="SSF51735">
    <property type="entry name" value="NAD(P)-binding Rossmann-fold domains"/>
    <property type="match status" value="1"/>
</dbReference>
<accession>A0A1J5QES1</accession>
<dbReference type="Pfam" id="PF01370">
    <property type="entry name" value="Epimerase"/>
    <property type="match status" value="1"/>
</dbReference>
<gene>
    <name evidence="3" type="primary">rfbB_12</name>
    <name evidence="3" type="ORF">GALL_361790</name>
</gene>
<proteinExistence type="inferred from homology"/>
<comment type="similarity">
    <text evidence="1">Belongs to the NAD(P)-dependent epimerase/dehydratase family.</text>
</comment>
<dbReference type="PANTHER" id="PTHR43000">
    <property type="entry name" value="DTDP-D-GLUCOSE 4,6-DEHYDRATASE-RELATED"/>
    <property type="match status" value="1"/>
</dbReference>
<evidence type="ECO:0000313" key="3">
    <source>
        <dbReference type="EMBL" id="OIQ82046.1"/>
    </source>
</evidence>
<sequence length="337" mass="37220">MSHAVVVGGAGFVGSWVVKGLLEQEYDRVTVIDNLLSSERWNIPKDPRVEFILGSASDSNTLLRVKGAVDSVFHLACFHGNQSSIANPLMDLENNLKPTLTVLDWVEKAHPNARVVYTGAGCAVAPKTWDTPTGVPEVDETPILHDSPYSISKVTGEMYAKYFADRRGLDVVRVRFQNAYGPGEILGAGQWRGTEHTIWRNVVPTFVWKALHGETLVLHGGGEATRDFVYVRDLARGVLVASDKGKSGEVYNLASGQETTIKQLAEMILKSTSSDSQIEFTERRDWDHSGRRFGDPQKSQSELGFMTEYTLAEGIDSTVKWASENSLRIAATIERHI</sequence>
<dbReference type="Gene3D" id="3.40.50.720">
    <property type="entry name" value="NAD(P)-binding Rossmann-like Domain"/>
    <property type="match status" value="1"/>
</dbReference>
<evidence type="ECO:0000259" key="2">
    <source>
        <dbReference type="Pfam" id="PF01370"/>
    </source>
</evidence>
<reference evidence="3" key="1">
    <citation type="submission" date="2016-10" db="EMBL/GenBank/DDBJ databases">
        <title>Sequence of Gallionella enrichment culture.</title>
        <authorList>
            <person name="Poehlein A."/>
            <person name="Muehling M."/>
            <person name="Daniel R."/>
        </authorList>
    </citation>
    <scope>NUCLEOTIDE SEQUENCE</scope>
</reference>
<feature type="domain" description="NAD-dependent epimerase/dehydratase" evidence="2">
    <location>
        <begin position="5"/>
        <end position="254"/>
    </location>
</feature>
<dbReference type="AlphaFoldDB" id="A0A1J5QES1"/>
<organism evidence="3">
    <name type="scientific">mine drainage metagenome</name>
    <dbReference type="NCBI Taxonomy" id="410659"/>
    <lineage>
        <taxon>unclassified sequences</taxon>
        <taxon>metagenomes</taxon>
        <taxon>ecological metagenomes</taxon>
    </lineage>
</organism>
<dbReference type="InterPro" id="IPR036291">
    <property type="entry name" value="NAD(P)-bd_dom_sf"/>
</dbReference>
<evidence type="ECO:0000256" key="1">
    <source>
        <dbReference type="ARBA" id="ARBA00007637"/>
    </source>
</evidence>
<dbReference type="GO" id="GO:0008460">
    <property type="term" value="F:dTDP-glucose 4,6-dehydratase activity"/>
    <property type="evidence" value="ECO:0007669"/>
    <property type="project" value="UniProtKB-EC"/>
</dbReference>
<dbReference type="EC" id="4.2.1.46" evidence="3"/>
<comment type="caution">
    <text evidence="3">The sequence shown here is derived from an EMBL/GenBank/DDBJ whole genome shotgun (WGS) entry which is preliminary data.</text>
</comment>
<keyword evidence="3" id="KW-0456">Lyase</keyword>
<dbReference type="Gene3D" id="3.90.25.10">
    <property type="entry name" value="UDP-galactose 4-epimerase, domain 1"/>
    <property type="match status" value="1"/>
</dbReference>
<dbReference type="InterPro" id="IPR001509">
    <property type="entry name" value="Epimerase_deHydtase"/>
</dbReference>
<name>A0A1J5QES1_9ZZZZ</name>
<dbReference type="EMBL" id="MLJW01000850">
    <property type="protein sequence ID" value="OIQ82046.1"/>
    <property type="molecule type" value="Genomic_DNA"/>
</dbReference>